<dbReference type="PANTHER" id="PTHR34818">
    <property type="entry name" value="PROTEIN BLI-3"/>
    <property type="match status" value="1"/>
</dbReference>
<dbReference type="Gene3D" id="2.30.110.10">
    <property type="entry name" value="Electron Transport, Fmn-binding Protein, Chain A"/>
    <property type="match status" value="1"/>
</dbReference>
<dbReference type="STRING" id="663278.Ethha_0632"/>
<organism evidence="2 3">
    <name type="scientific">Ethanoligenens harbinense (strain DSM 18485 / JCM 12961 / CGMCC 1.5033 / YUAN-3)</name>
    <dbReference type="NCBI Taxonomy" id="663278"/>
    <lineage>
        <taxon>Bacteria</taxon>
        <taxon>Bacillati</taxon>
        <taxon>Bacillota</taxon>
        <taxon>Clostridia</taxon>
        <taxon>Eubacteriales</taxon>
        <taxon>Oscillospiraceae</taxon>
        <taxon>Ethanoligenens</taxon>
    </lineage>
</organism>
<dbReference type="eggNOG" id="COG5015">
    <property type="taxonomic scope" value="Bacteria"/>
</dbReference>
<dbReference type="InterPro" id="IPR011576">
    <property type="entry name" value="Pyridox_Oxase_N"/>
</dbReference>
<dbReference type="EMBL" id="CP002400">
    <property type="protein sequence ID" value="ADU26205.1"/>
    <property type="molecule type" value="Genomic_DNA"/>
</dbReference>
<name>E6U9T9_ETHHY</name>
<evidence type="ECO:0000259" key="1">
    <source>
        <dbReference type="Pfam" id="PF01243"/>
    </source>
</evidence>
<dbReference type="KEGG" id="eha:Ethha_0632"/>
<dbReference type="RefSeq" id="WP_013484575.1">
    <property type="nucleotide sequence ID" value="NC_014828.1"/>
</dbReference>
<protein>
    <recommendedName>
        <fullName evidence="1">Pyridoxamine 5'-phosphate oxidase N-terminal domain-containing protein</fullName>
    </recommendedName>
</protein>
<dbReference type="InterPro" id="IPR012349">
    <property type="entry name" value="Split_barrel_FMN-bd"/>
</dbReference>
<reference evidence="2 3" key="1">
    <citation type="submission" date="2010-12" db="EMBL/GenBank/DDBJ databases">
        <title>Complete sequence of Ethanoligenens harbinense YUAN-3.</title>
        <authorList>
            <person name="Lucas S."/>
            <person name="Copeland A."/>
            <person name="Lapidus A."/>
            <person name="Cheng J.-F."/>
            <person name="Bruce D."/>
            <person name="Goodwin L."/>
            <person name="Pitluck S."/>
            <person name="Chertkov O."/>
            <person name="Misra M."/>
            <person name="Detter J.C."/>
            <person name="Han C."/>
            <person name="Tapia R."/>
            <person name="Land M."/>
            <person name="Hauser L."/>
            <person name="Jeffries C."/>
            <person name="Kyrpides N."/>
            <person name="Ivanova N."/>
            <person name="Mikhailova N."/>
            <person name="Wang A."/>
            <person name="Mouttaki H."/>
            <person name="He Z."/>
            <person name="Zhou J."/>
            <person name="Hemme C.L."/>
            <person name="Woyke T."/>
        </authorList>
    </citation>
    <scope>NUCLEOTIDE SEQUENCE [LARGE SCALE GENOMIC DNA]</scope>
    <source>
        <strain evidence="3">DSM 18485 / JCM 12961 / CGMCC 1.5033 / YUAN-3</strain>
    </source>
</reference>
<dbReference type="SUPFAM" id="SSF50475">
    <property type="entry name" value="FMN-binding split barrel"/>
    <property type="match status" value="1"/>
</dbReference>
<dbReference type="Pfam" id="PF01243">
    <property type="entry name" value="PNPOx_N"/>
    <property type="match status" value="1"/>
</dbReference>
<feature type="domain" description="Pyridoxamine 5'-phosphate oxidase N-terminal" evidence="1">
    <location>
        <begin position="6"/>
        <end position="122"/>
    </location>
</feature>
<accession>E6U9T9</accession>
<evidence type="ECO:0000313" key="2">
    <source>
        <dbReference type="EMBL" id="ADU26205.1"/>
    </source>
</evidence>
<dbReference type="PANTHER" id="PTHR34818:SF1">
    <property type="entry name" value="PROTEIN BLI-3"/>
    <property type="match status" value="1"/>
</dbReference>
<keyword evidence="3" id="KW-1185">Reference proteome</keyword>
<dbReference type="HOGENOM" id="CLU_137964_2_0_9"/>
<sequence>MMLSVEPVLKENPNGILATKNGAMLATRMFQFLFSDENKAYFCTSSQKPVYEQLQKDANVSFCTYAPKFDPVVSLNGKVHFVDDIALKDRALEENPGIKRIYKSSANEIFKLFYIAVETVNTFSFSEGPKTIHV</sequence>
<proteinExistence type="predicted"/>
<dbReference type="Proteomes" id="UP000001551">
    <property type="component" value="Chromosome"/>
</dbReference>
<dbReference type="InterPro" id="IPR052917">
    <property type="entry name" value="Stress-Dev_Protein"/>
</dbReference>
<dbReference type="AlphaFoldDB" id="E6U9T9"/>
<evidence type="ECO:0000313" key="3">
    <source>
        <dbReference type="Proteomes" id="UP000001551"/>
    </source>
</evidence>
<gene>
    <name evidence="2" type="ordered locus">Ethha_0632</name>
</gene>